<dbReference type="InterPro" id="IPR019285">
    <property type="entry name" value="DUF2336"/>
</dbReference>
<organism evidence="2 3">
    <name type="scientific">Brucella intermedia LMG 3301</name>
    <dbReference type="NCBI Taxonomy" id="641118"/>
    <lineage>
        <taxon>Bacteria</taxon>
        <taxon>Pseudomonadati</taxon>
        <taxon>Pseudomonadota</taxon>
        <taxon>Alphaproteobacteria</taxon>
        <taxon>Hyphomicrobiales</taxon>
        <taxon>Brucellaceae</taxon>
        <taxon>Brucella/Ochrobactrum group</taxon>
        <taxon>Brucella</taxon>
    </lineage>
</organism>
<sequence length="425" mass="46796">MASRRPALMRFRRPRFDWNLSKPEAMLFLFGTVNELLTLQRYYPEHRPMRGAFARKPAAAGGVICDLGRVSCVPTGVFCVTNDQFRALEDISGHRSPSNSKAGSSKADDLLAAAISAFAGITRPGRQDMQQLEDLAMPLLQCASTRGKRHAANALAQLEDAPRRLILALADQPVEISAPILLRSPLLRPSDLIEIIGRNGLAHARAVARRQSGDVLLQGVLRSFADPVIDRTLALQENLANMEAEPLEKPDVPDLSAARTPLMKEGSSERLARALQQPFYETGAATGAQHLIDTALLIDSQFFRNALADALDISFERADAIIGQWPDSHLPIALKALGLSPAECYLTMTAILGPIDTNRDSLREFVHIYRSIDREKAMALVRRWKAEDMSAMLRGKLREMAEAEDDTPLVDAANSDHPSRQRLAK</sequence>
<dbReference type="Proteomes" id="UP000004386">
    <property type="component" value="Unassembled WGS sequence"/>
</dbReference>
<dbReference type="Pfam" id="PF10098">
    <property type="entry name" value="DUF2336"/>
    <property type="match status" value="1"/>
</dbReference>
<proteinExistence type="predicted"/>
<gene>
    <name evidence="2" type="ORF">OINT_1000636</name>
</gene>
<dbReference type="HOGENOM" id="CLU_815529_0_0_5"/>
<dbReference type="AlphaFoldDB" id="C4WK43"/>
<evidence type="ECO:0000256" key="1">
    <source>
        <dbReference type="SAM" id="MobiDB-lite"/>
    </source>
</evidence>
<name>C4WK43_9HYPH</name>
<accession>C4WK43</accession>
<protein>
    <recommendedName>
        <fullName evidence="4">DUF2336 domain-containing protein</fullName>
    </recommendedName>
</protein>
<evidence type="ECO:0008006" key="4">
    <source>
        <dbReference type="Google" id="ProtNLM"/>
    </source>
</evidence>
<dbReference type="EMBL" id="ACQA01000001">
    <property type="protein sequence ID" value="EEQ95276.1"/>
    <property type="molecule type" value="Genomic_DNA"/>
</dbReference>
<comment type="caution">
    <text evidence="2">The sequence shown here is derived from an EMBL/GenBank/DDBJ whole genome shotgun (WGS) entry which is preliminary data.</text>
</comment>
<feature type="region of interest" description="Disordered" evidence="1">
    <location>
        <begin position="402"/>
        <end position="425"/>
    </location>
</feature>
<reference evidence="2 3" key="1">
    <citation type="submission" date="2009-05" db="EMBL/GenBank/DDBJ databases">
        <authorList>
            <person name="Setubal J.C."/>
            <person name="Boyle S."/>
            <person name="Crasta O.R."/>
            <person name="Gillespie J.J."/>
            <person name="Kenyon R.W."/>
            <person name="Lu J."/>
            <person name="Mane S."/>
            <person name="Nagrani S."/>
            <person name="Shallom J.M."/>
            <person name="Shallom S."/>
            <person name="Shukla M."/>
            <person name="Snyder E.E."/>
            <person name="Sobral B.W."/>
            <person name="Wattam A.R."/>
            <person name="Will R."/>
            <person name="Williams K."/>
            <person name="Yoo H."/>
            <person name="Munk C."/>
            <person name="Tapia R."/>
            <person name="Green L."/>
            <person name="Rogers Y."/>
            <person name="Detter J.C."/>
            <person name="Bruce D."/>
            <person name="Brettin T.S."/>
            <person name="Tsolis R."/>
        </authorList>
    </citation>
    <scope>NUCLEOTIDE SEQUENCE [LARGE SCALE GENOMIC DNA]</scope>
    <source>
        <strain evidence="2 3">LMG 3301</strain>
    </source>
</reference>
<evidence type="ECO:0000313" key="2">
    <source>
        <dbReference type="EMBL" id="EEQ95276.1"/>
    </source>
</evidence>
<evidence type="ECO:0000313" key="3">
    <source>
        <dbReference type="Proteomes" id="UP000004386"/>
    </source>
</evidence>